<gene>
    <name evidence="3" type="ORF">UCREL1_8874</name>
</gene>
<evidence type="ECO:0000313" key="3">
    <source>
        <dbReference type="EMBL" id="EMR64152.1"/>
    </source>
</evidence>
<dbReference type="InterPro" id="IPR058581">
    <property type="entry name" value="TM_HPP"/>
</dbReference>
<keyword evidence="1" id="KW-1133">Transmembrane helix</keyword>
<feature type="transmembrane region" description="Helical" evidence="1">
    <location>
        <begin position="76"/>
        <end position="98"/>
    </location>
</feature>
<evidence type="ECO:0000313" key="4">
    <source>
        <dbReference type="Proteomes" id="UP000012174"/>
    </source>
</evidence>
<evidence type="ECO:0000256" key="1">
    <source>
        <dbReference type="SAM" id="Phobius"/>
    </source>
</evidence>
<accession>M7SJ22</accession>
<keyword evidence="1" id="KW-0812">Transmembrane</keyword>
<keyword evidence="1" id="KW-0472">Membrane</keyword>
<keyword evidence="4" id="KW-1185">Reference proteome</keyword>
<dbReference type="Proteomes" id="UP000012174">
    <property type="component" value="Unassembled WGS sequence"/>
</dbReference>
<evidence type="ECO:0000259" key="2">
    <source>
        <dbReference type="Pfam" id="PF04982"/>
    </source>
</evidence>
<protein>
    <submittedName>
        <fullName evidence="3">Putative hpp family protein</fullName>
    </submittedName>
</protein>
<dbReference type="EMBL" id="KB707115">
    <property type="protein sequence ID" value="EMR64152.1"/>
    <property type="molecule type" value="Genomic_DNA"/>
</dbReference>
<dbReference type="HOGENOM" id="CLU_040397_0_1_1"/>
<reference evidence="4" key="1">
    <citation type="journal article" date="2013" name="Genome Announc.">
        <title>Draft genome sequence of the grapevine dieback fungus Eutypa lata UCR-EL1.</title>
        <authorList>
            <person name="Blanco-Ulate B."/>
            <person name="Rolshausen P.E."/>
            <person name="Cantu D."/>
        </authorList>
    </citation>
    <scope>NUCLEOTIDE SEQUENCE [LARGE SCALE GENOMIC DNA]</scope>
    <source>
        <strain evidence="4">UCR-EL1</strain>
    </source>
</reference>
<dbReference type="OMA" id="PLYWWTS"/>
<dbReference type="InterPro" id="IPR007065">
    <property type="entry name" value="HPP"/>
</dbReference>
<dbReference type="KEGG" id="ela:UCREL1_8874"/>
<proteinExistence type="predicted"/>
<dbReference type="STRING" id="1287681.M7SJ22"/>
<dbReference type="Pfam" id="PF04982">
    <property type="entry name" value="TM_HPP"/>
    <property type="match status" value="1"/>
</dbReference>
<sequence>MTLLLIEAVGHYIPPFKDHEAPIIVGSFGAAAVLEFYAIDSPLAQPRNAILGHILSSLVGISVNKLFALAPQSLQLTWVAGSLSCACAVSVMGLTGTIHPPAGATALLAVVDDSIANLGWFLLPVILLDCVLMQCVALLFNNIQRRFPNYWWTPEEVGQKWRRKEVEENGMSESDSDLEKCARLECIASHHVEGDMAQVGQRILITKGLIKVPEDLCLTPKEKMVLEELSERL</sequence>
<feature type="transmembrane region" description="Helical" evidence="1">
    <location>
        <begin position="50"/>
        <end position="69"/>
    </location>
</feature>
<dbReference type="PANTHER" id="PTHR33741:SF5">
    <property type="entry name" value="TRANSMEMBRANE PROTEIN DDB_G0269096-RELATED"/>
    <property type="match status" value="1"/>
</dbReference>
<name>M7SJ22_EUTLA</name>
<dbReference type="OrthoDB" id="2016548at2759"/>
<dbReference type="eggNOG" id="ENOG502S3SU">
    <property type="taxonomic scope" value="Eukaryota"/>
</dbReference>
<dbReference type="PANTHER" id="PTHR33741">
    <property type="entry name" value="TRANSMEMBRANE PROTEIN DDB_G0269096-RELATED"/>
    <property type="match status" value="1"/>
</dbReference>
<organism evidence="3 4">
    <name type="scientific">Eutypa lata (strain UCR-EL1)</name>
    <name type="common">Grapevine dieback disease fungus</name>
    <name type="synonym">Eutypa armeniacae</name>
    <dbReference type="NCBI Taxonomy" id="1287681"/>
    <lineage>
        <taxon>Eukaryota</taxon>
        <taxon>Fungi</taxon>
        <taxon>Dikarya</taxon>
        <taxon>Ascomycota</taxon>
        <taxon>Pezizomycotina</taxon>
        <taxon>Sordariomycetes</taxon>
        <taxon>Xylariomycetidae</taxon>
        <taxon>Xylariales</taxon>
        <taxon>Diatrypaceae</taxon>
        <taxon>Eutypa</taxon>
    </lineage>
</organism>
<dbReference type="AlphaFoldDB" id="M7SJ22"/>
<feature type="domain" description="HPP transmembrane region" evidence="2">
    <location>
        <begin position="2"/>
        <end position="148"/>
    </location>
</feature>
<feature type="transmembrane region" description="Helical" evidence="1">
    <location>
        <begin position="118"/>
        <end position="140"/>
    </location>
</feature>
<feature type="transmembrane region" description="Helical" evidence="1">
    <location>
        <begin position="21"/>
        <end position="38"/>
    </location>
</feature>